<evidence type="ECO:0000256" key="3">
    <source>
        <dbReference type="ARBA" id="ARBA00023163"/>
    </source>
</evidence>
<dbReference type="Proteomes" id="UP000007150">
    <property type="component" value="Chromosome 1"/>
</dbReference>
<feature type="domain" description="HTH tetR-type" evidence="5">
    <location>
        <begin position="16"/>
        <end position="76"/>
    </location>
</feature>
<reference evidence="6 7" key="1">
    <citation type="submission" date="2011-05" db="EMBL/GenBank/DDBJ databases">
        <title>Complete sequence of chromosome 1 of Sphingobium chlorophenolicum L-1.</title>
        <authorList>
            <consortium name="US DOE Joint Genome Institute"/>
            <person name="Lucas S."/>
            <person name="Han J."/>
            <person name="Lapidus A."/>
            <person name="Cheng J.-F."/>
            <person name="Goodwin L."/>
            <person name="Pitluck S."/>
            <person name="Peters L."/>
            <person name="Daligault H."/>
            <person name="Han C."/>
            <person name="Tapia R."/>
            <person name="Land M."/>
            <person name="Hauser L."/>
            <person name="Kyrpides N."/>
            <person name="Ivanova N."/>
            <person name="Pagani I."/>
            <person name="Turner P."/>
            <person name="Copley S."/>
            <person name="Woyke T."/>
        </authorList>
    </citation>
    <scope>NUCLEOTIDE SEQUENCE [LARGE SCALE GENOMIC DNA]</scope>
    <source>
        <strain evidence="6 7">L-1</strain>
    </source>
</reference>
<sequence>MKDLNRRRLTREETREQTRQRLIESARQQVAARGFNAASMRDIAEAAGYSQGAFYSNFESKEALLLEVLKLHKLEESERVASIIDAAGDDIEAALDGLDAWAEKLSESPEHALISAELQLHAVRNPEFGKAYWAIMAEQRALYAQLAKRLFDLSKTPPPVALEDLAGGLMALERSMTLDRAISPGSMLSMVPVLLRALLDNQERSRA</sequence>
<keyword evidence="1" id="KW-0805">Transcription regulation</keyword>
<keyword evidence="3" id="KW-0804">Transcription</keyword>
<gene>
    <name evidence="6" type="ORF">Sphch_2515</name>
</gene>
<evidence type="ECO:0000256" key="2">
    <source>
        <dbReference type="ARBA" id="ARBA00023125"/>
    </source>
</evidence>
<dbReference type="InterPro" id="IPR001647">
    <property type="entry name" value="HTH_TetR"/>
</dbReference>
<dbReference type="GO" id="GO:0003700">
    <property type="term" value="F:DNA-binding transcription factor activity"/>
    <property type="evidence" value="ECO:0007669"/>
    <property type="project" value="TreeGrafter"/>
</dbReference>
<accession>F6EZ74</accession>
<dbReference type="InterPro" id="IPR050109">
    <property type="entry name" value="HTH-type_TetR-like_transc_reg"/>
</dbReference>
<dbReference type="PANTHER" id="PTHR30055:SF234">
    <property type="entry name" value="HTH-TYPE TRANSCRIPTIONAL REGULATOR BETI"/>
    <property type="match status" value="1"/>
</dbReference>
<dbReference type="GO" id="GO:0000976">
    <property type="term" value="F:transcription cis-regulatory region binding"/>
    <property type="evidence" value="ECO:0007669"/>
    <property type="project" value="TreeGrafter"/>
</dbReference>
<dbReference type="AlphaFoldDB" id="F6EZ74"/>
<keyword evidence="2 4" id="KW-0238">DNA-binding</keyword>
<dbReference type="RefSeq" id="WP_013848404.1">
    <property type="nucleotide sequence ID" value="NC_015593.1"/>
</dbReference>
<dbReference type="STRING" id="690566.Sphch_2515"/>
<dbReference type="Gene3D" id="1.10.357.10">
    <property type="entry name" value="Tetracycline Repressor, domain 2"/>
    <property type="match status" value="1"/>
</dbReference>
<evidence type="ECO:0000313" key="7">
    <source>
        <dbReference type="Proteomes" id="UP000007150"/>
    </source>
</evidence>
<feature type="DNA-binding region" description="H-T-H motif" evidence="4">
    <location>
        <begin position="39"/>
        <end position="58"/>
    </location>
</feature>
<dbReference type="PRINTS" id="PR00455">
    <property type="entry name" value="HTHTETR"/>
</dbReference>
<dbReference type="Pfam" id="PF00440">
    <property type="entry name" value="TetR_N"/>
    <property type="match status" value="1"/>
</dbReference>
<dbReference type="InterPro" id="IPR009057">
    <property type="entry name" value="Homeodomain-like_sf"/>
</dbReference>
<keyword evidence="7" id="KW-1185">Reference proteome</keyword>
<proteinExistence type="predicted"/>
<evidence type="ECO:0000256" key="1">
    <source>
        <dbReference type="ARBA" id="ARBA00023015"/>
    </source>
</evidence>
<organism evidence="6 7">
    <name type="scientific">Sphingobium chlorophenolicum L-1</name>
    <dbReference type="NCBI Taxonomy" id="690566"/>
    <lineage>
        <taxon>Bacteria</taxon>
        <taxon>Pseudomonadati</taxon>
        <taxon>Pseudomonadota</taxon>
        <taxon>Alphaproteobacteria</taxon>
        <taxon>Sphingomonadales</taxon>
        <taxon>Sphingomonadaceae</taxon>
        <taxon>Sphingobium</taxon>
    </lineage>
</organism>
<dbReference type="PANTHER" id="PTHR30055">
    <property type="entry name" value="HTH-TYPE TRANSCRIPTIONAL REGULATOR RUTR"/>
    <property type="match status" value="1"/>
</dbReference>
<name>F6EZ74_SPHCR</name>
<dbReference type="HOGENOM" id="CLU_069356_15_11_5"/>
<protein>
    <submittedName>
        <fullName evidence="6">Regulatory protein TetR</fullName>
    </submittedName>
</protein>
<dbReference type="SUPFAM" id="SSF46689">
    <property type="entry name" value="Homeodomain-like"/>
    <property type="match status" value="1"/>
</dbReference>
<dbReference type="KEGG" id="sch:Sphch_2515"/>
<evidence type="ECO:0000256" key="4">
    <source>
        <dbReference type="PROSITE-ProRule" id="PRU00335"/>
    </source>
</evidence>
<evidence type="ECO:0000313" key="6">
    <source>
        <dbReference type="EMBL" id="AEG50167.1"/>
    </source>
</evidence>
<evidence type="ECO:0000259" key="5">
    <source>
        <dbReference type="PROSITE" id="PS50977"/>
    </source>
</evidence>
<dbReference type="EMBL" id="CP002798">
    <property type="protein sequence ID" value="AEG50167.1"/>
    <property type="molecule type" value="Genomic_DNA"/>
</dbReference>
<dbReference type="PROSITE" id="PS50977">
    <property type="entry name" value="HTH_TETR_2"/>
    <property type="match status" value="1"/>
</dbReference>